<dbReference type="OrthoDB" id="1112758at2"/>
<dbReference type="Pfam" id="PF13715">
    <property type="entry name" value="CarbopepD_reg_2"/>
    <property type="match status" value="1"/>
</dbReference>
<evidence type="ECO:0000256" key="2">
    <source>
        <dbReference type="SAM" id="Phobius"/>
    </source>
</evidence>
<feature type="transmembrane region" description="Helical" evidence="2">
    <location>
        <begin position="89"/>
        <end position="107"/>
    </location>
</feature>
<dbReference type="STRING" id="477680.SAMN05421788_110266"/>
<keyword evidence="2" id="KW-0812">Transmembrane</keyword>
<feature type="region of interest" description="Disordered" evidence="1">
    <location>
        <begin position="116"/>
        <end position="135"/>
    </location>
</feature>
<organism evidence="3 4">
    <name type="scientific">Filimonas lacunae</name>
    <dbReference type="NCBI Taxonomy" id="477680"/>
    <lineage>
        <taxon>Bacteria</taxon>
        <taxon>Pseudomonadati</taxon>
        <taxon>Bacteroidota</taxon>
        <taxon>Chitinophagia</taxon>
        <taxon>Chitinophagales</taxon>
        <taxon>Chitinophagaceae</taxon>
        <taxon>Filimonas</taxon>
    </lineage>
</organism>
<name>A0A1N7RAK9_9BACT</name>
<evidence type="ECO:0000313" key="4">
    <source>
        <dbReference type="Proteomes" id="UP000186917"/>
    </source>
</evidence>
<dbReference type="Proteomes" id="UP000186917">
    <property type="component" value="Unassembled WGS sequence"/>
</dbReference>
<dbReference type="Gene3D" id="2.60.40.1120">
    <property type="entry name" value="Carboxypeptidase-like, regulatory domain"/>
    <property type="match status" value="1"/>
</dbReference>
<accession>A0A1N7RAK9</accession>
<dbReference type="SUPFAM" id="SSF74653">
    <property type="entry name" value="TolA/TonB C-terminal domain"/>
    <property type="match status" value="1"/>
</dbReference>
<keyword evidence="2" id="KW-1133">Transmembrane helix</keyword>
<evidence type="ECO:0000256" key="1">
    <source>
        <dbReference type="SAM" id="MobiDB-lite"/>
    </source>
</evidence>
<dbReference type="AlphaFoldDB" id="A0A1N7RAK9"/>
<proteinExistence type="predicted"/>
<reference evidence="4" key="1">
    <citation type="submission" date="2017-01" db="EMBL/GenBank/DDBJ databases">
        <authorList>
            <person name="Varghese N."/>
            <person name="Submissions S."/>
        </authorList>
    </citation>
    <scope>NUCLEOTIDE SEQUENCE [LARGE SCALE GENOMIC DNA]</scope>
    <source>
        <strain evidence="4">DSM 21054</strain>
    </source>
</reference>
<evidence type="ECO:0000313" key="3">
    <source>
        <dbReference type="EMBL" id="SIT31727.1"/>
    </source>
</evidence>
<dbReference type="InterPro" id="IPR008969">
    <property type="entry name" value="CarboxyPept-like_regulatory"/>
</dbReference>
<dbReference type="SUPFAM" id="SSF49464">
    <property type="entry name" value="Carboxypeptidase regulatory domain-like"/>
    <property type="match status" value="1"/>
</dbReference>
<dbReference type="RefSeq" id="WP_076381835.1">
    <property type="nucleotide sequence ID" value="NZ_AP017422.1"/>
</dbReference>
<keyword evidence="2" id="KW-0472">Membrane</keyword>
<dbReference type="EMBL" id="FTOR01000010">
    <property type="protein sequence ID" value="SIT31727.1"/>
    <property type="molecule type" value="Genomic_DNA"/>
</dbReference>
<keyword evidence="4" id="KW-1185">Reference proteome</keyword>
<protein>
    <submittedName>
        <fullName evidence="3">TonB protein C-terminal</fullName>
    </submittedName>
</protein>
<sequence>MADQNAHINYSLSDIERYLSGKMLPGEMHDMEKAALQDPFLADALEGYSHAPLQLAAKHLNQIAASLQQSKEEAIITPIARTSWQWWKVAALVIVIAGAGAISYQILQPSYTPDSQASRELAQNQPQQPAASTAPAPLVTPKIVPVVGDTIKPSRETVKRTQKLPTLSNSTAVEVQSMAPKKQLLPSEQKKEEAAAPLLSLTPAAIPPQTVTSTWADTIGIGAYKDKLNEVVVTGYAANNQRVAAALQNRTAGVSVEKSVAAAAPASYKLSGTITDQHGKALAGATVKAVNGHAFSITDDKGRFAVKAMDSTGKVEIASVGYETTVASVSASKSNVISLEEEGESLSDMVVTELHTRSKAKETAKKSGTDSLYPDGGWQSFQEYVYKKIHQEMDTTGSSQKITGEIELEFAIDANGNPYDMKVLKSFNNSMNDKAISALENGPKWIGNKKKKGRVIVRF</sequence>
<gene>
    <name evidence="3" type="ORF">SAMN05421788_110266</name>
</gene>
<feature type="compositionally biased region" description="Low complexity" evidence="1">
    <location>
        <begin position="122"/>
        <end position="135"/>
    </location>
</feature>